<dbReference type="OrthoDB" id="4188768at2759"/>
<evidence type="ECO:0000256" key="1">
    <source>
        <dbReference type="SAM" id="MobiDB-lite"/>
    </source>
</evidence>
<dbReference type="AlphaFoldDB" id="A0A2B7Z1T4"/>
<evidence type="ECO:0000313" key="2">
    <source>
        <dbReference type="EMBL" id="PGH27896.1"/>
    </source>
</evidence>
<accession>A0A2B7Z1T4</accession>
<sequence length="226" mass="26095">MYPLVLPRVCLVGRVRRLRSNLDDFRETRRTRKSPTLVSEVSATGRRAPTRTPSEKSSTYFATRARSAIDRIDAVLAGPIGESSGCLQSNEKRKPIKSVRFADDVSSREVDRWIVPALHQHRQPLGLLGKLQGWEVKPLEEPEEDGEDCKYVEYWGSFNNPQLACNHYHGDCPRCPGWNELSRIYRSLIRKAGFTEHDNQYIPKARAFAIWNDEREKKRRTGRWCP</sequence>
<organism evidence="2 3">
    <name type="scientific">Polytolypa hystricis (strain UAMH7299)</name>
    <dbReference type="NCBI Taxonomy" id="1447883"/>
    <lineage>
        <taxon>Eukaryota</taxon>
        <taxon>Fungi</taxon>
        <taxon>Dikarya</taxon>
        <taxon>Ascomycota</taxon>
        <taxon>Pezizomycotina</taxon>
        <taxon>Eurotiomycetes</taxon>
        <taxon>Eurotiomycetidae</taxon>
        <taxon>Onygenales</taxon>
        <taxon>Onygenales incertae sedis</taxon>
        <taxon>Polytolypa</taxon>
    </lineage>
</organism>
<keyword evidence="3" id="KW-1185">Reference proteome</keyword>
<dbReference type="EMBL" id="PDNA01000003">
    <property type="protein sequence ID" value="PGH27896.1"/>
    <property type="molecule type" value="Genomic_DNA"/>
</dbReference>
<name>A0A2B7Z1T4_POLH7</name>
<feature type="region of interest" description="Disordered" evidence="1">
    <location>
        <begin position="30"/>
        <end position="59"/>
    </location>
</feature>
<comment type="caution">
    <text evidence="2">The sequence shown here is derived from an EMBL/GenBank/DDBJ whole genome shotgun (WGS) entry which is preliminary data.</text>
</comment>
<protein>
    <submittedName>
        <fullName evidence="2">Uncharacterized protein</fullName>
    </submittedName>
</protein>
<gene>
    <name evidence="2" type="ORF">AJ80_00446</name>
</gene>
<reference evidence="2 3" key="1">
    <citation type="submission" date="2017-10" db="EMBL/GenBank/DDBJ databases">
        <title>Comparative genomics in systemic dimorphic fungi from Ajellomycetaceae.</title>
        <authorList>
            <person name="Munoz J.F."/>
            <person name="Mcewen J.G."/>
            <person name="Clay O.K."/>
            <person name="Cuomo C.A."/>
        </authorList>
    </citation>
    <scope>NUCLEOTIDE SEQUENCE [LARGE SCALE GENOMIC DNA]</scope>
    <source>
        <strain evidence="2 3">UAMH7299</strain>
    </source>
</reference>
<dbReference type="Proteomes" id="UP000224634">
    <property type="component" value="Unassembled WGS sequence"/>
</dbReference>
<evidence type="ECO:0000313" key="3">
    <source>
        <dbReference type="Proteomes" id="UP000224634"/>
    </source>
</evidence>
<proteinExistence type="predicted"/>